<feature type="transmembrane region" description="Helical" evidence="6">
    <location>
        <begin position="365"/>
        <end position="387"/>
    </location>
</feature>
<dbReference type="Pfam" id="PF01554">
    <property type="entry name" value="MatE"/>
    <property type="match status" value="2"/>
</dbReference>
<evidence type="ECO:0000256" key="4">
    <source>
        <dbReference type="ARBA" id="ARBA00022989"/>
    </source>
</evidence>
<evidence type="ECO:0000313" key="8">
    <source>
        <dbReference type="Proteomes" id="UP001266099"/>
    </source>
</evidence>
<comment type="subcellular location">
    <subcellularLocation>
        <location evidence="1">Membrane</location>
        <topology evidence="1">Multi-pass membrane protein</topology>
    </subcellularLocation>
</comment>
<comment type="similarity">
    <text evidence="2">Belongs to the multi antimicrobial extrusion (MATE) (TC 2.A.66.1) family.</text>
</comment>
<dbReference type="Proteomes" id="UP001266099">
    <property type="component" value="Unassembled WGS sequence"/>
</dbReference>
<keyword evidence="5 6" id="KW-0472">Membrane</keyword>
<dbReference type="InterPro" id="IPR002528">
    <property type="entry name" value="MATE_fam"/>
</dbReference>
<feature type="transmembrane region" description="Helical" evidence="6">
    <location>
        <begin position="265"/>
        <end position="286"/>
    </location>
</feature>
<dbReference type="PANTHER" id="PTHR42893">
    <property type="entry name" value="PROTEIN DETOXIFICATION 44, CHLOROPLASTIC-RELATED"/>
    <property type="match status" value="1"/>
</dbReference>
<feature type="transmembrane region" description="Helical" evidence="6">
    <location>
        <begin position="437"/>
        <end position="455"/>
    </location>
</feature>
<keyword evidence="3 6" id="KW-0812">Transmembrane</keyword>
<feature type="transmembrane region" description="Helical" evidence="6">
    <location>
        <begin position="399"/>
        <end position="417"/>
    </location>
</feature>
<feature type="transmembrane region" description="Helical" evidence="6">
    <location>
        <begin position="334"/>
        <end position="353"/>
    </location>
</feature>
<gene>
    <name evidence="7" type="ORF">J2S36_001139</name>
</gene>
<feature type="transmembrane region" description="Helical" evidence="6">
    <location>
        <begin position="207"/>
        <end position="227"/>
    </location>
</feature>
<protein>
    <submittedName>
        <fullName evidence="7">MATE family efflux protein</fullName>
    </submittedName>
</protein>
<evidence type="ECO:0000256" key="3">
    <source>
        <dbReference type="ARBA" id="ARBA00022692"/>
    </source>
</evidence>
<dbReference type="PANTHER" id="PTHR42893:SF46">
    <property type="entry name" value="PROTEIN DETOXIFICATION 44, CHLOROPLASTIC"/>
    <property type="match status" value="1"/>
</dbReference>
<evidence type="ECO:0000256" key="1">
    <source>
        <dbReference type="ARBA" id="ARBA00004141"/>
    </source>
</evidence>
<evidence type="ECO:0000256" key="2">
    <source>
        <dbReference type="ARBA" id="ARBA00010199"/>
    </source>
</evidence>
<organism evidence="7 8">
    <name type="scientific">Arcanobacterium hippocoleae</name>
    <dbReference type="NCBI Taxonomy" id="149017"/>
    <lineage>
        <taxon>Bacteria</taxon>
        <taxon>Bacillati</taxon>
        <taxon>Actinomycetota</taxon>
        <taxon>Actinomycetes</taxon>
        <taxon>Actinomycetales</taxon>
        <taxon>Actinomycetaceae</taxon>
        <taxon>Arcanobacterium</taxon>
    </lineage>
</organism>
<dbReference type="RefSeq" id="WP_309956390.1">
    <property type="nucleotide sequence ID" value="NZ_JAVDUJ010000001.1"/>
</dbReference>
<proteinExistence type="inferred from homology"/>
<dbReference type="EMBL" id="JAVDUJ010000001">
    <property type="protein sequence ID" value="MDR6939596.1"/>
    <property type="molecule type" value="Genomic_DNA"/>
</dbReference>
<evidence type="ECO:0000256" key="5">
    <source>
        <dbReference type="ARBA" id="ARBA00023136"/>
    </source>
</evidence>
<evidence type="ECO:0000313" key="7">
    <source>
        <dbReference type="EMBL" id="MDR6939596.1"/>
    </source>
</evidence>
<reference evidence="7 8" key="1">
    <citation type="submission" date="2023-07" db="EMBL/GenBank/DDBJ databases">
        <title>Sequencing the genomes of 1000 actinobacteria strains.</title>
        <authorList>
            <person name="Klenk H.-P."/>
        </authorList>
    </citation>
    <scope>NUCLEOTIDE SEQUENCE [LARGE SCALE GENOMIC DNA]</scope>
    <source>
        <strain evidence="7 8">DSM 15539</strain>
    </source>
</reference>
<dbReference type="NCBIfam" id="TIGR00797">
    <property type="entry name" value="matE"/>
    <property type="match status" value="1"/>
</dbReference>
<comment type="caution">
    <text evidence="7">The sequence shown here is derived from an EMBL/GenBank/DDBJ whole genome shotgun (WGS) entry which is preliminary data.</text>
</comment>
<feature type="transmembrane region" description="Helical" evidence="6">
    <location>
        <begin position="147"/>
        <end position="167"/>
    </location>
</feature>
<feature type="transmembrane region" description="Helical" evidence="6">
    <location>
        <begin position="179"/>
        <end position="201"/>
    </location>
</feature>
<feature type="transmembrane region" description="Helical" evidence="6">
    <location>
        <begin position="67"/>
        <end position="89"/>
    </location>
</feature>
<keyword evidence="4 6" id="KW-1133">Transmembrane helix</keyword>
<evidence type="ECO:0000256" key="6">
    <source>
        <dbReference type="SAM" id="Phobius"/>
    </source>
</evidence>
<keyword evidence="8" id="KW-1185">Reference proteome</keyword>
<sequence>MHQKHEISRLHPTLPAAAPNDLHAVDRKIIHLALTSLGTLLVEPLLVAVDSTMIGRLGTTELAGLSLASAVLTTIVGLCIFLTYATTAATARAFGAGKKQQAARLGIDGIWLAAALGGLLWIFIFLFATPILQLFGPQPQVLPHAVGYLQASAAGLPGMLLVLATTGALRGFTDARTPLIASTFGACLNIPLNIAFIYIWGFGVTGAGIGTAIAQNLMGAFLTWRFARIAKKVQANLGFSGSGVFSSLRASFPLLVRTISLRTALLAQIAAATALGTLALAANQIVFTMWNFAAYGLDSLAIAAQIMIGQSLGNGDKQSVKTILQRCISWSWRAGILLGFSFACFALFIPQLMSFDAKVQLMSRAALWLIALSLPISALTYLLDGVLIGAGDTKKLAKYMLIALFSFLPFAAALIQFGPRLALHFATPTHAMLPDGMTLGMLLLWAAYALIFMGVRAATMYRRIKDEAWMHLS</sequence>
<name>A0ABU1T2V9_9ACTO</name>
<dbReference type="InterPro" id="IPR044644">
    <property type="entry name" value="DinF-like"/>
</dbReference>
<feature type="transmembrane region" description="Helical" evidence="6">
    <location>
        <begin position="292"/>
        <end position="313"/>
    </location>
</feature>
<accession>A0ABU1T2V9</accession>
<feature type="transmembrane region" description="Helical" evidence="6">
    <location>
        <begin position="29"/>
        <end position="47"/>
    </location>
</feature>
<feature type="transmembrane region" description="Helical" evidence="6">
    <location>
        <begin position="110"/>
        <end position="135"/>
    </location>
</feature>